<evidence type="ECO:0000256" key="1">
    <source>
        <dbReference type="SAM" id="Phobius"/>
    </source>
</evidence>
<keyword evidence="4" id="KW-1185">Reference proteome</keyword>
<evidence type="ECO:0000313" key="3">
    <source>
        <dbReference type="EMBL" id="MFG1251700.1"/>
    </source>
</evidence>
<dbReference type="InterPro" id="IPR052937">
    <property type="entry name" value="Inner_membrane_protein"/>
</dbReference>
<dbReference type="PANTHER" id="PTHR42903:SF1">
    <property type="entry name" value="INNER MEMBRANE PROTEIN YCCF"/>
    <property type="match status" value="1"/>
</dbReference>
<name>A0ABW6ZFG5_9HYPH</name>
<dbReference type="PANTHER" id="PTHR42903">
    <property type="entry name" value="INNER MEMBRANE PROTEIN YCCF"/>
    <property type="match status" value="1"/>
</dbReference>
<feature type="transmembrane region" description="Helical" evidence="1">
    <location>
        <begin position="7"/>
        <end position="33"/>
    </location>
</feature>
<keyword evidence="1" id="KW-0812">Transmembrane</keyword>
<dbReference type="Proteomes" id="UP001604043">
    <property type="component" value="Unassembled WGS sequence"/>
</dbReference>
<keyword evidence="1" id="KW-1133">Transmembrane helix</keyword>
<accession>A0ABW6ZFG5</accession>
<evidence type="ECO:0000313" key="4">
    <source>
        <dbReference type="Proteomes" id="UP001604043"/>
    </source>
</evidence>
<sequence length="172" mass="18604">MRTGANVLWFLLGGWALALMWWLAAAIMAVSIIGLPWTRACWEIGLLSLAPFGRDVVSHAELTGQSSAGLKAFRLIANIIWLPLGLVLAVAHLAHAVLMFITIIGIPLGLQDIKLAGISLFPVGKRVVTKELREAARVANAQDQLAAYRQPKGGSSYVSIENGRDARRIGQR</sequence>
<dbReference type="EMBL" id="JBAFUR010000001">
    <property type="protein sequence ID" value="MFG1251700.1"/>
    <property type="molecule type" value="Genomic_DNA"/>
</dbReference>
<feature type="transmembrane region" description="Helical" evidence="1">
    <location>
        <begin position="79"/>
        <end position="106"/>
    </location>
</feature>
<keyword evidence="1" id="KW-0472">Membrane</keyword>
<protein>
    <submittedName>
        <fullName evidence="3">YccF family protein</fullName>
    </submittedName>
</protein>
<dbReference type="InterPro" id="IPR005185">
    <property type="entry name" value="YccF"/>
</dbReference>
<dbReference type="Pfam" id="PF03733">
    <property type="entry name" value="YccF"/>
    <property type="match status" value="2"/>
</dbReference>
<proteinExistence type="predicted"/>
<evidence type="ECO:0000259" key="2">
    <source>
        <dbReference type="Pfam" id="PF03733"/>
    </source>
</evidence>
<feature type="domain" description="Inner membrane component" evidence="2">
    <location>
        <begin position="5"/>
        <end position="54"/>
    </location>
</feature>
<gene>
    <name evidence="3" type="ORF">V5F30_05770</name>
</gene>
<reference evidence="3 4" key="1">
    <citation type="submission" date="2024-02" db="EMBL/GenBank/DDBJ databases">
        <title>Expansion and revision of Xanthobacter and proposal of Roseixanthobacter gen. nov.</title>
        <authorList>
            <person name="Soltysiak M.P.M."/>
            <person name="Jalihal A."/>
            <person name="Ory A."/>
            <person name="Chrisophersen C."/>
            <person name="Lee A.D."/>
            <person name="Boulton J."/>
            <person name="Springer M."/>
        </authorList>
    </citation>
    <scope>NUCLEOTIDE SEQUENCE [LARGE SCALE GENOMIC DNA]</scope>
    <source>
        <strain evidence="3 4">CB5</strain>
    </source>
</reference>
<feature type="domain" description="Inner membrane component" evidence="2">
    <location>
        <begin position="76"/>
        <end position="125"/>
    </location>
</feature>
<comment type="caution">
    <text evidence="3">The sequence shown here is derived from an EMBL/GenBank/DDBJ whole genome shotgun (WGS) entry which is preliminary data.</text>
</comment>
<organism evidence="3 4">
    <name type="scientific">Xanthobacter aminoxidans</name>
    <dbReference type="NCBI Taxonomy" id="186280"/>
    <lineage>
        <taxon>Bacteria</taxon>
        <taxon>Pseudomonadati</taxon>
        <taxon>Pseudomonadota</taxon>
        <taxon>Alphaproteobacteria</taxon>
        <taxon>Hyphomicrobiales</taxon>
        <taxon>Xanthobacteraceae</taxon>
        <taxon>Xanthobacter</taxon>
    </lineage>
</organism>